<evidence type="ECO:0000256" key="4">
    <source>
        <dbReference type="ARBA" id="ARBA00023239"/>
    </source>
</evidence>
<evidence type="ECO:0000256" key="1">
    <source>
        <dbReference type="ARBA" id="ARBA00001933"/>
    </source>
</evidence>
<name>A0ABU9DA18_9PROT</name>
<dbReference type="SUPFAM" id="SSF53383">
    <property type="entry name" value="PLP-dependent transferases"/>
    <property type="match status" value="1"/>
</dbReference>
<dbReference type="Gene3D" id="3.40.640.10">
    <property type="entry name" value="Type I PLP-dependent aspartate aminotransferase-like (Major domain)"/>
    <property type="match status" value="1"/>
</dbReference>
<evidence type="ECO:0000313" key="8">
    <source>
        <dbReference type="Proteomes" id="UP001446205"/>
    </source>
</evidence>
<sequence length="390" mass="42764">MAVEHGRFDFDIPIERRGTGSVKWDRYKGRDILPLWVADMDFAAPPAVIEALQARVAHGVFGYGNAPDDLLDAIQAHLLRVYGWQVWPDWIVWLPGLVPGLHLACRAVGEPGEAVLTLSPVYPPFLKAPAASDRRLIDVPLARDDQGYYSIDFERLEAAITPDTRLLLLCNPHNPVGRVYTETELRDLAAFCERHDLTICSDEIHDGLVLDPSRRHIPLASLDAEIARRSITLMAPSKTYNIPGLGFSFAIIPDADLRRRFRDAKAGAVPEVNVLGFSAALAAYTQAQAWHAALLDYLRGNLARVAEAVAAMPGLSMSPVEATYLAWIDARAIDPMQAGRFFEQAGVGLSEGTDFGAPGFVRLNFGCPRATLDEALTRMSAAMKAHTTKD</sequence>
<organism evidence="7 8">
    <name type="scientific">Thermithiobacillus plumbiphilus</name>
    <dbReference type="NCBI Taxonomy" id="1729899"/>
    <lineage>
        <taxon>Bacteria</taxon>
        <taxon>Pseudomonadati</taxon>
        <taxon>Pseudomonadota</taxon>
        <taxon>Acidithiobacillia</taxon>
        <taxon>Acidithiobacillales</taxon>
        <taxon>Thermithiobacillaceae</taxon>
        <taxon>Thermithiobacillus</taxon>
    </lineage>
</organism>
<dbReference type="InterPro" id="IPR051798">
    <property type="entry name" value="Class-II_PLP-Dep_Aminotrans"/>
</dbReference>
<keyword evidence="4 7" id="KW-0456">Lyase</keyword>
<evidence type="ECO:0000256" key="2">
    <source>
        <dbReference type="ARBA" id="ARBA00012224"/>
    </source>
</evidence>
<keyword evidence="3" id="KW-0663">Pyridoxal phosphate</keyword>
<dbReference type="InterPro" id="IPR015421">
    <property type="entry name" value="PyrdxlP-dep_Trfase_major"/>
</dbReference>
<dbReference type="RefSeq" id="WP_341371434.1">
    <property type="nucleotide sequence ID" value="NZ_JBBPCO010000011.1"/>
</dbReference>
<gene>
    <name evidence="7" type="ORF">WOB96_11475</name>
</gene>
<comment type="cofactor">
    <cofactor evidence="1">
        <name>pyridoxal 5'-phosphate</name>
        <dbReference type="ChEBI" id="CHEBI:597326"/>
    </cofactor>
</comment>
<dbReference type="InterPro" id="IPR015422">
    <property type="entry name" value="PyrdxlP-dep_Trfase_small"/>
</dbReference>
<dbReference type="Pfam" id="PF00155">
    <property type="entry name" value="Aminotran_1_2"/>
    <property type="match status" value="1"/>
</dbReference>
<dbReference type="EC" id="4.4.1.13" evidence="2"/>
<dbReference type="InterPro" id="IPR027619">
    <property type="entry name" value="C-S_lyase_PatB-like"/>
</dbReference>
<dbReference type="InterPro" id="IPR004839">
    <property type="entry name" value="Aminotransferase_I/II_large"/>
</dbReference>
<reference evidence="7 8" key="1">
    <citation type="submission" date="2024-04" db="EMBL/GenBank/DDBJ databases">
        <authorList>
            <person name="Abashina T."/>
            <person name="Shaikin A."/>
        </authorList>
    </citation>
    <scope>NUCLEOTIDE SEQUENCE [LARGE SCALE GENOMIC DNA]</scope>
    <source>
        <strain evidence="7 8">AAFK</strain>
    </source>
</reference>
<accession>A0ABU9DA18</accession>
<dbReference type="Gene3D" id="3.90.1150.10">
    <property type="entry name" value="Aspartate Aminotransferase, domain 1"/>
    <property type="match status" value="1"/>
</dbReference>
<dbReference type="EMBL" id="JBBPCO010000011">
    <property type="protein sequence ID" value="MEK8090379.1"/>
    <property type="molecule type" value="Genomic_DNA"/>
</dbReference>
<dbReference type="PANTHER" id="PTHR43525">
    <property type="entry name" value="PROTEIN MALY"/>
    <property type="match status" value="1"/>
</dbReference>
<evidence type="ECO:0000313" key="7">
    <source>
        <dbReference type="EMBL" id="MEK8090379.1"/>
    </source>
</evidence>
<protein>
    <recommendedName>
        <fullName evidence="2">cysteine-S-conjugate beta-lyase</fullName>
        <ecNumber evidence="2">4.4.1.13</ecNumber>
    </recommendedName>
</protein>
<feature type="domain" description="Aminotransferase class I/classII large" evidence="6">
    <location>
        <begin position="31"/>
        <end position="378"/>
    </location>
</feature>
<comment type="similarity">
    <text evidence="5">Belongs to the class-II pyridoxal-phosphate-dependent aminotransferase family. MalY/PatB cystathionine beta-lyase subfamily.</text>
</comment>
<comment type="caution">
    <text evidence="7">The sequence shown here is derived from an EMBL/GenBank/DDBJ whole genome shotgun (WGS) entry which is preliminary data.</text>
</comment>
<proteinExistence type="inferred from homology"/>
<dbReference type="InterPro" id="IPR015424">
    <property type="entry name" value="PyrdxlP-dep_Trfase"/>
</dbReference>
<dbReference type="Proteomes" id="UP001446205">
    <property type="component" value="Unassembled WGS sequence"/>
</dbReference>
<keyword evidence="8" id="KW-1185">Reference proteome</keyword>
<dbReference type="PANTHER" id="PTHR43525:SF1">
    <property type="entry name" value="PROTEIN MALY"/>
    <property type="match status" value="1"/>
</dbReference>
<evidence type="ECO:0000259" key="6">
    <source>
        <dbReference type="Pfam" id="PF00155"/>
    </source>
</evidence>
<dbReference type="CDD" id="cd00609">
    <property type="entry name" value="AAT_like"/>
    <property type="match status" value="1"/>
</dbReference>
<dbReference type="GO" id="GO:0016829">
    <property type="term" value="F:lyase activity"/>
    <property type="evidence" value="ECO:0007669"/>
    <property type="project" value="UniProtKB-KW"/>
</dbReference>
<dbReference type="NCBIfam" id="TIGR04350">
    <property type="entry name" value="C_S_lyase_PatB"/>
    <property type="match status" value="1"/>
</dbReference>
<evidence type="ECO:0000256" key="5">
    <source>
        <dbReference type="ARBA" id="ARBA00037974"/>
    </source>
</evidence>
<evidence type="ECO:0000256" key="3">
    <source>
        <dbReference type="ARBA" id="ARBA00022898"/>
    </source>
</evidence>